<dbReference type="AlphaFoldDB" id="A0A6I3SI19"/>
<sequence length="209" mass="22463">MMLIRHRGYEPKVERTTYMAPTSTLVGKVTVGPHGRIMFGAVLNAESSEITIGEYAIISENAVLRGNRSSTALPVHIRDHVFIGPHATLLGCSVDSCTYIATGATILQGAKIGSGAVIAVGALVHAMTVIPEGFFVPPFSIAIGDPVTIYSPDQLEAVGEAIRKVGFAKAAFGIEETFAERKDLYKMTTTIRADEYRAHFQDVVLDPLD</sequence>
<dbReference type="InterPro" id="IPR011004">
    <property type="entry name" value="Trimer_LpxA-like_sf"/>
</dbReference>
<dbReference type="SUPFAM" id="SSF51161">
    <property type="entry name" value="Trimeric LpxA-like enzymes"/>
    <property type="match status" value="1"/>
</dbReference>
<keyword evidence="2" id="KW-1185">Reference proteome</keyword>
<comment type="caution">
    <text evidence="1">The sequence shown here is derived from an EMBL/GenBank/DDBJ whole genome shotgun (WGS) entry which is preliminary data.</text>
</comment>
<dbReference type="Proteomes" id="UP000430670">
    <property type="component" value="Unassembled WGS sequence"/>
</dbReference>
<name>A0A6I3SI19_HELMO</name>
<proteinExistence type="predicted"/>
<dbReference type="EMBL" id="WNKU01000004">
    <property type="protein sequence ID" value="MTV48533.1"/>
    <property type="molecule type" value="Genomic_DNA"/>
</dbReference>
<keyword evidence="1" id="KW-0012">Acyltransferase</keyword>
<accession>A0A6I3SI19</accession>
<dbReference type="Gene3D" id="2.160.10.10">
    <property type="entry name" value="Hexapeptide repeat proteins"/>
    <property type="match status" value="1"/>
</dbReference>
<dbReference type="InterPro" id="IPR050484">
    <property type="entry name" value="Transf_Hexapept/Carb_Anhydrase"/>
</dbReference>
<organism evidence="1 2">
    <name type="scientific">Heliobacterium mobile</name>
    <name type="common">Heliobacillus mobilis</name>
    <dbReference type="NCBI Taxonomy" id="28064"/>
    <lineage>
        <taxon>Bacteria</taxon>
        <taxon>Bacillati</taxon>
        <taxon>Bacillota</taxon>
        <taxon>Clostridia</taxon>
        <taxon>Eubacteriales</taxon>
        <taxon>Heliobacteriaceae</taxon>
        <taxon>Heliobacterium</taxon>
    </lineage>
</organism>
<reference evidence="1 2" key="1">
    <citation type="submission" date="2019-11" db="EMBL/GenBank/DDBJ databases">
        <title>Whole-genome sequence of a the green, strictly anaerobic photosynthetic bacterium Heliobacillus mobilis DSM 6151.</title>
        <authorList>
            <person name="Kyndt J.A."/>
            <person name="Meyer T.E."/>
        </authorList>
    </citation>
    <scope>NUCLEOTIDE SEQUENCE [LARGE SCALE GENOMIC DNA]</scope>
    <source>
        <strain evidence="1 2">DSM 6151</strain>
    </source>
</reference>
<gene>
    <name evidence="1" type="ORF">GJ688_05995</name>
</gene>
<dbReference type="PANTHER" id="PTHR13061">
    <property type="entry name" value="DYNACTIN SUBUNIT P25"/>
    <property type="match status" value="1"/>
</dbReference>
<evidence type="ECO:0000313" key="1">
    <source>
        <dbReference type="EMBL" id="MTV48533.1"/>
    </source>
</evidence>
<protein>
    <submittedName>
        <fullName evidence="1">Acyltransferase</fullName>
    </submittedName>
</protein>
<dbReference type="PANTHER" id="PTHR13061:SF29">
    <property type="entry name" value="GAMMA CARBONIC ANHYDRASE-LIKE 1, MITOCHONDRIAL-RELATED"/>
    <property type="match status" value="1"/>
</dbReference>
<dbReference type="GO" id="GO:0016746">
    <property type="term" value="F:acyltransferase activity"/>
    <property type="evidence" value="ECO:0007669"/>
    <property type="project" value="UniProtKB-KW"/>
</dbReference>
<keyword evidence="1" id="KW-0808">Transferase</keyword>
<evidence type="ECO:0000313" key="2">
    <source>
        <dbReference type="Proteomes" id="UP000430670"/>
    </source>
</evidence>
<dbReference type="OrthoDB" id="9801697at2"/>